<keyword evidence="13 15" id="KW-0326">Glycosidase</keyword>
<sequence length="493" mass="55502">MKLLYISLFSLSIVLIHAQKDPNFVGNRSTIVHLFEWKWLDIAKECEDFLAAKGYGGVQISPPSENLVIHLDSVGRPWYERYQPTSYQIISRSGNLDEFKEMTRRCNNVGVRIYPDIIINHMTSGDGVGIDGSTATASTKSYPAVPYTWDNFHDTCSITNYNDATMVRNCELVGLKDLNQGYEYVRGKIVDYLNNLIDMGVGGFRVDAAKHIWPSDLNVIYSRLNNLNTDFGFAENSRPLIYQEVSDYGGEAVKREEYTPMGRVTEFRYPSSIGNVFQGNDKLTYLVNWGPGWSFMPDEDALVFVDNHDIQRTGGDQILTHSNPKPYKMANAFMLAHPYGQPRVMSSFGFTDQDQGPPHDDNDNIISPQINPDNTCTNGWICEHRWREIYNMVAFRAAVKGTDIKNWWSNGDQQISFCRGDIGFVAFTDGGDIDQDLNVCVPPGTYCDIISGDLVDGKCTGKVVEVREGSVARIQLGYNEFDGVIAIYTYAKL</sequence>
<feature type="chain" id="PRO_5044803365" description="Alpha-amylase" evidence="16">
    <location>
        <begin position="19"/>
        <end position="493"/>
    </location>
</feature>
<feature type="signal peptide" evidence="16">
    <location>
        <begin position="1"/>
        <end position="18"/>
    </location>
</feature>
<evidence type="ECO:0000256" key="13">
    <source>
        <dbReference type="ARBA" id="ARBA00023295"/>
    </source>
</evidence>
<dbReference type="InterPro" id="IPR031319">
    <property type="entry name" value="A-amylase_C"/>
</dbReference>
<keyword evidence="8 15" id="KW-0378">Hydrolase</keyword>
<evidence type="ECO:0000256" key="3">
    <source>
        <dbReference type="ARBA" id="ARBA00001923"/>
    </source>
</evidence>
<evidence type="ECO:0000259" key="18">
    <source>
        <dbReference type="SMART" id="SM00642"/>
    </source>
</evidence>
<dbReference type="PRINTS" id="PR00110">
    <property type="entry name" value="ALPHAAMYLASE"/>
</dbReference>
<dbReference type="CDD" id="cd11317">
    <property type="entry name" value="AmyAc_bac_euk_AmyA"/>
    <property type="match status" value="1"/>
</dbReference>
<keyword evidence="11" id="KW-0868">Chloride</keyword>
<keyword evidence="20" id="KW-1185">Reference proteome</keyword>
<evidence type="ECO:0000313" key="20">
    <source>
        <dbReference type="Proteomes" id="UP001516400"/>
    </source>
</evidence>
<dbReference type="InterPro" id="IPR017853">
    <property type="entry name" value="GH"/>
</dbReference>
<comment type="cofactor">
    <cofactor evidence="2">
        <name>Ca(2+)</name>
        <dbReference type="ChEBI" id="CHEBI:29108"/>
    </cofactor>
</comment>
<dbReference type="Pfam" id="PF00128">
    <property type="entry name" value="Alpha-amylase"/>
    <property type="match status" value="1"/>
</dbReference>
<evidence type="ECO:0000256" key="6">
    <source>
        <dbReference type="ARBA" id="ARBA00012595"/>
    </source>
</evidence>
<keyword evidence="16" id="KW-0732">Signal</keyword>
<dbReference type="Gene3D" id="3.20.20.80">
    <property type="entry name" value="Glycosidases"/>
    <property type="match status" value="1"/>
</dbReference>
<keyword evidence="7" id="KW-0479">Metal-binding</keyword>
<dbReference type="SMART" id="SM00632">
    <property type="entry name" value="Aamy_C"/>
    <property type="match status" value="1"/>
</dbReference>
<comment type="catalytic activity">
    <reaction evidence="1 15">
        <text>Endohydrolysis of (1-&gt;4)-alpha-D-glucosidic linkages in polysaccharides containing three or more (1-&gt;4)-alpha-linked D-glucose units.</text>
        <dbReference type="EC" id="3.2.1.1"/>
    </reaction>
</comment>
<dbReference type="Proteomes" id="UP001516400">
    <property type="component" value="Unassembled WGS sequence"/>
</dbReference>
<evidence type="ECO:0000256" key="16">
    <source>
        <dbReference type="SAM" id="SignalP"/>
    </source>
</evidence>
<name>A0ABD2NNZ1_9CUCU</name>
<dbReference type="GO" id="GO:0046872">
    <property type="term" value="F:metal ion binding"/>
    <property type="evidence" value="ECO:0007669"/>
    <property type="project" value="UniProtKB-KW"/>
</dbReference>
<dbReference type="InterPro" id="IPR006047">
    <property type="entry name" value="GH13_cat_dom"/>
</dbReference>
<dbReference type="InterPro" id="IPR006046">
    <property type="entry name" value="Alpha_amylase"/>
</dbReference>
<evidence type="ECO:0000256" key="5">
    <source>
        <dbReference type="ARBA" id="ARBA00011245"/>
    </source>
</evidence>
<evidence type="ECO:0000256" key="7">
    <source>
        <dbReference type="ARBA" id="ARBA00022723"/>
    </source>
</evidence>
<comment type="subunit">
    <text evidence="5">Monomer.</text>
</comment>
<reference evidence="19 20" key="1">
    <citation type="journal article" date="2021" name="BMC Biol.">
        <title>Horizontally acquired antibacterial genes associated with adaptive radiation of ladybird beetles.</title>
        <authorList>
            <person name="Li H.S."/>
            <person name="Tang X.F."/>
            <person name="Huang Y.H."/>
            <person name="Xu Z.Y."/>
            <person name="Chen M.L."/>
            <person name="Du X.Y."/>
            <person name="Qiu B.Y."/>
            <person name="Chen P.T."/>
            <person name="Zhang W."/>
            <person name="Slipinski A."/>
            <person name="Escalona H.E."/>
            <person name="Waterhouse R.M."/>
            <person name="Zwick A."/>
            <person name="Pang H."/>
        </authorList>
    </citation>
    <scope>NUCLEOTIDE SEQUENCE [LARGE SCALE GENOMIC DNA]</scope>
    <source>
        <strain evidence="19">SYSU2018</strain>
    </source>
</reference>
<dbReference type="Gene3D" id="2.60.40.1180">
    <property type="entry name" value="Golgi alpha-mannosidase II"/>
    <property type="match status" value="1"/>
</dbReference>
<dbReference type="Pfam" id="PF02806">
    <property type="entry name" value="Alpha-amylase_C"/>
    <property type="match status" value="1"/>
</dbReference>
<evidence type="ECO:0000256" key="14">
    <source>
        <dbReference type="RuleBase" id="RU003615"/>
    </source>
</evidence>
<evidence type="ECO:0000256" key="11">
    <source>
        <dbReference type="ARBA" id="ARBA00023214"/>
    </source>
</evidence>
<evidence type="ECO:0000313" key="19">
    <source>
        <dbReference type="EMBL" id="KAL3280417.1"/>
    </source>
</evidence>
<dbReference type="PANTHER" id="PTHR43447">
    <property type="entry name" value="ALPHA-AMYLASE"/>
    <property type="match status" value="1"/>
</dbReference>
<organism evidence="19 20">
    <name type="scientific">Cryptolaemus montrouzieri</name>
    <dbReference type="NCBI Taxonomy" id="559131"/>
    <lineage>
        <taxon>Eukaryota</taxon>
        <taxon>Metazoa</taxon>
        <taxon>Ecdysozoa</taxon>
        <taxon>Arthropoda</taxon>
        <taxon>Hexapoda</taxon>
        <taxon>Insecta</taxon>
        <taxon>Pterygota</taxon>
        <taxon>Neoptera</taxon>
        <taxon>Endopterygota</taxon>
        <taxon>Coleoptera</taxon>
        <taxon>Polyphaga</taxon>
        <taxon>Cucujiformia</taxon>
        <taxon>Coccinelloidea</taxon>
        <taxon>Coccinellidae</taxon>
        <taxon>Scymninae</taxon>
        <taxon>Scymnini</taxon>
        <taxon>Cryptolaemus</taxon>
    </lineage>
</organism>
<evidence type="ECO:0000256" key="2">
    <source>
        <dbReference type="ARBA" id="ARBA00001913"/>
    </source>
</evidence>
<dbReference type="EC" id="3.2.1.1" evidence="6 15"/>
<evidence type="ECO:0000256" key="9">
    <source>
        <dbReference type="ARBA" id="ARBA00022837"/>
    </source>
</evidence>
<evidence type="ECO:0000259" key="17">
    <source>
        <dbReference type="SMART" id="SM00632"/>
    </source>
</evidence>
<keyword evidence="9" id="KW-0106">Calcium</keyword>
<evidence type="ECO:0000256" key="8">
    <source>
        <dbReference type="ARBA" id="ARBA00022801"/>
    </source>
</evidence>
<feature type="domain" description="Glycosyl hydrolase family 13 catalytic" evidence="18">
    <location>
        <begin position="29"/>
        <end position="396"/>
    </location>
</feature>
<dbReference type="InterPro" id="IPR006048">
    <property type="entry name" value="A-amylase/branching_C"/>
</dbReference>
<gene>
    <name evidence="19" type="ORF">HHI36_017899</name>
</gene>
<dbReference type="AlphaFoldDB" id="A0ABD2NNZ1"/>
<dbReference type="SUPFAM" id="SSF51011">
    <property type="entry name" value="Glycosyl hydrolase domain"/>
    <property type="match status" value="1"/>
</dbReference>
<evidence type="ECO:0000256" key="10">
    <source>
        <dbReference type="ARBA" id="ARBA00023157"/>
    </source>
</evidence>
<comment type="caution">
    <text evidence="19">The sequence shown here is derived from an EMBL/GenBank/DDBJ whole genome shotgun (WGS) entry which is preliminary data.</text>
</comment>
<evidence type="ECO:0000256" key="12">
    <source>
        <dbReference type="ARBA" id="ARBA00023277"/>
    </source>
</evidence>
<comment type="similarity">
    <text evidence="4 14">Belongs to the glycosyl hydrolase 13 family.</text>
</comment>
<evidence type="ECO:0000256" key="15">
    <source>
        <dbReference type="RuleBase" id="RU361134"/>
    </source>
</evidence>
<protein>
    <recommendedName>
        <fullName evidence="6 15">Alpha-amylase</fullName>
        <ecNumber evidence="6 15">3.2.1.1</ecNumber>
    </recommendedName>
</protein>
<comment type="cofactor">
    <cofactor evidence="3">
        <name>chloride</name>
        <dbReference type="ChEBI" id="CHEBI:17996"/>
    </cofactor>
</comment>
<dbReference type="EMBL" id="JABFTP020000124">
    <property type="protein sequence ID" value="KAL3280417.1"/>
    <property type="molecule type" value="Genomic_DNA"/>
</dbReference>
<accession>A0ABD2NNZ1</accession>
<evidence type="ECO:0000256" key="4">
    <source>
        <dbReference type="ARBA" id="ARBA00008061"/>
    </source>
</evidence>
<feature type="domain" description="Alpha-amylase C-terminal" evidence="17">
    <location>
        <begin position="405"/>
        <end position="492"/>
    </location>
</feature>
<dbReference type="SUPFAM" id="SSF51445">
    <property type="entry name" value="(Trans)glycosidases"/>
    <property type="match status" value="1"/>
</dbReference>
<keyword evidence="10" id="KW-1015">Disulfide bond</keyword>
<dbReference type="GO" id="GO:0004556">
    <property type="term" value="F:alpha-amylase activity"/>
    <property type="evidence" value="ECO:0007669"/>
    <property type="project" value="UniProtKB-UniRule"/>
</dbReference>
<keyword evidence="12 15" id="KW-0119">Carbohydrate metabolism</keyword>
<dbReference type="SMART" id="SM00642">
    <property type="entry name" value="Aamy"/>
    <property type="match status" value="1"/>
</dbReference>
<evidence type="ECO:0000256" key="1">
    <source>
        <dbReference type="ARBA" id="ARBA00000548"/>
    </source>
</evidence>
<proteinExistence type="inferred from homology"/>
<dbReference type="InterPro" id="IPR013780">
    <property type="entry name" value="Glyco_hydro_b"/>
</dbReference>